<evidence type="ECO:0000313" key="1">
    <source>
        <dbReference type="EMBL" id="RVD91510.1"/>
    </source>
</evidence>
<evidence type="ECO:0000313" key="2">
    <source>
        <dbReference type="Proteomes" id="UP000282876"/>
    </source>
</evidence>
<gene>
    <name evidence="1" type="ORF">TUBRATIS_20420</name>
</gene>
<dbReference type="AlphaFoldDB" id="A0A437AK39"/>
<protein>
    <submittedName>
        <fullName evidence="1">Uncharacterized protein</fullName>
    </submittedName>
</protein>
<keyword evidence="2" id="KW-1185">Reference proteome</keyword>
<reference evidence="1 2" key="1">
    <citation type="submission" date="2018-10" db="EMBL/GenBank/DDBJ databases">
        <title>Draft genome sequence of the microsporidian Tubulinosema ratisbonensis.</title>
        <authorList>
            <person name="Polonais V."/>
            <person name="Peyretaillade E."/>
            <person name="Niehus S."/>
            <person name="Wawrzyniak I."/>
            <person name="Franchet A."/>
            <person name="Gaspin C."/>
            <person name="Reichstadt M."/>
            <person name="Belser C."/>
            <person name="Labadie K."/>
            <person name="Delbac F."/>
            <person name="Ferrandon D."/>
        </authorList>
    </citation>
    <scope>NUCLEOTIDE SEQUENCE [LARGE SCALE GENOMIC DNA]</scope>
    <source>
        <strain evidence="1 2">Franzen</strain>
    </source>
</reference>
<name>A0A437AK39_9MICR</name>
<dbReference type="Proteomes" id="UP000282876">
    <property type="component" value="Unassembled WGS sequence"/>
</dbReference>
<sequence>MFIWIDILIVLASKRNHQIVKLDENLGFEPEKKLSKFHPFIYIPEVEELNSCDIKNNNLSLDYTIEFSKKLMDKDKTLQSIKNSFNDENQGDTTEETKMDILYEDIVDIFQNDNIFLETDKKIKEYDSTLKIPSSDVIAQREQSYTFDTHLTLCDKLLKKYLYLLRLDKMRSLSINSKTVYKIESGLFKSFKICKITRKIERDSLFRFYYCILALKGKFIKGKILERYRKKINCPSFCCVNDFIKDYILDNVLNPPFRLEIPKKAHIQICENEQDCLFLFKTFIEDMINNYKGLFGGFPDKFKIQKEFRCLNLQEILEIFKFDLCKFFMPKKNRVLLYLFPEIVYLISQFDHSKMSINNYRQIFAVINYIIFKFSLLKKNFLIDLLEAHVNSNNDFFKSELFSKFVLTTRAILYITYTQVYKKNLNKNAEIQILLHLFINFLRVRRNDIFCELIFDEFWFLNLKISEVEFLKLNMKKITMHINKSQIDVMTLFYPKIKKFSGFIKIINDFQYKIFVENFYKYSQELQSNSPLQKYNIMKRYKEKKTKLYRKILKYLNL</sequence>
<accession>A0A437AK39</accession>
<proteinExistence type="predicted"/>
<dbReference type="VEuPathDB" id="MicrosporidiaDB:TUBRATIS_20420"/>
<comment type="caution">
    <text evidence="1">The sequence shown here is derived from an EMBL/GenBank/DDBJ whole genome shotgun (WGS) entry which is preliminary data.</text>
</comment>
<organism evidence="1 2">
    <name type="scientific">Tubulinosema ratisbonensis</name>
    <dbReference type="NCBI Taxonomy" id="291195"/>
    <lineage>
        <taxon>Eukaryota</taxon>
        <taxon>Fungi</taxon>
        <taxon>Fungi incertae sedis</taxon>
        <taxon>Microsporidia</taxon>
        <taxon>Tubulinosematoidea</taxon>
        <taxon>Tubulinosematidae</taxon>
        <taxon>Tubulinosema</taxon>
    </lineage>
</organism>
<dbReference type="EMBL" id="RCSS01000501">
    <property type="protein sequence ID" value="RVD91510.1"/>
    <property type="molecule type" value="Genomic_DNA"/>
</dbReference>